<feature type="compositionally biased region" description="Basic and acidic residues" evidence="1">
    <location>
        <begin position="255"/>
        <end position="266"/>
    </location>
</feature>
<sequence>MLQDSNEAIKMIPFGKLFRLELGGKNPFMMPYQTKRQTAEPYDATIEQKGPKVKEESGYPIDDLLQKLAEISDQEMRLISWGQQYLEEEERRYGDTNVFQSGWGYHRWAEAPWKFTPFQQKTRTSHVGKHDRFFRATENKPEKANFQKRTSQRQAPGRGLSSVLATPGLQRISSNQSTVRSKKKEALLENPDRYIERFGKEFAQKASSIPSTALLQKTMVNEAAASNTAKDHTFDNNSKEQNNNELIQRKTRKSGRVEPLPHKKKG</sequence>
<feature type="region of interest" description="Disordered" evidence="1">
    <location>
        <begin position="224"/>
        <end position="266"/>
    </location>
</feature>
<dbReference type="AlphaFoldDB" id="A0A6V2YYS8"/>
<feature type="region of interest" description="Disordered" evidence="1">
    <location>
        <begin position="137"/>
        <end position="185"/>
    </location>
</feature>
<accession>A0A6V2YYS8</accession>
<reference evidence="2" key="1">
    <citation type="submission" date="2021-01" db="EMBL/GenBank/DDBJ databases">
        <authorList>
            <person name="Corre E."/>
            <person name="Pelletier E."/>
            <person name="Niang G."/>
            <person name="Scheremetjew M."/>
            <person name="Finn R."/>
            <person name="Kale V."/>
            <person name="Holt S."/>
            <person name="Cochrane G."/>
            <person name="Meng A."/>
            <person name="Brown T."/>
            <person name="Cohen L."/>
        </authorList>
    </citation>
    <scope>NUCLEOTIDE SEQUENCE</scope>
    <source>
        <strain evidence="2">CCMP3107</strain>
    </source>
</reference>
<name>A0A6V2YYS8_HETAK</name>
<evidence type="ECO:0000256" key="1">
    <source>
        <dbReference type="SAM" id="MobiDB-lite"/>
    </source>
</evidence>
<feature type="compositionally biased region" description="Basic and acidic residues" evidence="1">
    <location>
        <begin position="229"/>
        <end position="238"/>
    </location>
</feature>
<evidence type="ECO:0000313" key="2">
    <source>
        <dbReference type="EMBL" id="CAE0640950.1"/>
    </source>
</evidence>
<organism evidence="2">
    <name type="scientific">Heterosigma akashiwo</name>
    <name type="common">Chromophytic alga</name>
    <name type="synonym">Heterosigma carterae</name>
    <dbReference type="NCBI Taxonomy" id="2829"/>
    <lineage>
        <taxon>Eukaryota</taxon>
        <taxon>Sar</taxon>
        <taxon>Stramenopiles</taxon>
        <taxon>Ochrophyta</taxon>
        <taxon>Raphidophyceae</taxon>
        <taxon>Chattonellales</taxon>
        <taxon>Chattonellaceae</taxon>
        <taxon>Heterosigma</taxon>
    </lineage>
</organism>
<protein>
    <submittedName>
        <fullName evidence="2">Uncharacterized protein</fullName>
    </submittedName>
</protein>
<dbReference type="EMBL" id="HBIU01043722">
    <property type="protein sequence ID" value="CAE0640950.1"/>
    <property type="molecule type" value="Transcribed_RNA"/>
</dbReference>
<proteinExistence type="predicted"/>
<gene>
    <name evidence="2" type="ORF">HAKA00212_LOCUS19774</name>
</gene>